<evidence type="ECO:0000313" key="1">
    <source>
        <dbReference type="EMBL" id="CAG9606566.1"/>
    </source>
</evidence>
<organism evidence="1 2">
    <name type="scientific">Pseudoneobacillus rhizosphaerae</name>
    <dbReference type="NCBI Taxonomy" id="2880968"/>
    <lineage>
        <taxon>Bacteria</taxon>
        <taxon>Bacillati</taxon>
        <taxon>Bacillota</taxon>
        <taxon>Bacilli</taxon>
        <taxon>Bacillales</taxon>
        <taxon>Bacillaceae</taxon>
        <taxon>Pseudoneobacillus</taxon>
    </lineage>
</organism>
<keyword evidence="2" id="KW-1185">Reference proteome</keyword>
<sequence>MKYFVLTVAIDEQSSFSHEYYIKGQELDEVVRLMSKYSNGILSTNKFNLCTQNIKFGYVREINLQDVPHIDSSEFALINERKSYDLSELTYYLLKFSNLS</sequence>
<accession>A0A9C7G6D0</accession>
<dbReference type="Proteomes" id="UP000789845">
    <property type="component" value="Unassembled WGS sequence"/>
</dbReference>
<dbReference type="EMBL" id="CAKJTG010000001">
    <property type="protein sequence ID" value="CAG9606566.1"/>
    <property type="molecule type" value="Genomic_DNA"/>
</dbReference>
<protein>
    <submittedName>
        <fullName evidence="1">Uncharacterized protein</fullName>
    </submittedName>
</protein>
<evidence type="ECO:0000313" key="2">
    <source>
        <dbReference type="Proteomes" id="UP000789845"/>
    </source>
</evidence>
<gene>
    <name evidence="1" type="ORF">NEOCIP111885_00254</name>
</gene>
<reference evidence="1" key="1">
    <citation type="submission" date="2021-10" db="EMBL/GenBank/DDBJ databases">
        <authorList>
            <person name="Criscuolo A."/>
        </authorList>
    </citation>
    <scope>NUCLEOTIDE SEQUENCE</scope>
    <source>
        <strain evidence="1">CIP111885</strain>
    </source>
</reference>
<name>A0A9C7G6D0_9BACI</name>
<proteinExistence type="predicted"/>
<dbReference type="AlphaFoldDB" id="A0A9C7G6D0"/>
<dbReference type="RefSeq" id="WP_230494845.1">
    <property type="nucleotide sequence ID" value="NZ_CAKJTG010000001.1"/>
</dbReference>
<comment type="caution">
    <text evidence="1">The sequence shown here is derived from an EMBL/GenBank/DDBJ whole genome shotgun (WGS) entry which is preliminary data.</text>
</comment>